<comment type="similarity">
    <text evidence="1 17">In the C-terminal section; belongs to the transferase hexapeptide repeat family.</text>
</comment>
<evidence type="ECO:0000256" key="16">
    <source>
        <dbReference type="ARBA" id="ARBA00049628"/>
    </source>
</evidence>
<evidence type="ECO:0000256" key="17">
    <source>
        <dbReference type="HAMAP-Rule" id="MF_01631"/>
    </source>
</evidence>
<dbReference type="SUPFAM" id="SSF53448">
    <property type="entry name" value="Nucleotide-diphospho-sugar transferases"/>
    <property type="match status" value="1"/>
</dbReference>
<comment type="caution">
    <text evidence="17">Lacks conserved residue(s) required for the propagation of feature annotation.</text>
</comment>
<dbReference type="AlphaFoldDB" id="A0A7X6KS55"/>
<dbReference type="Pfam" id="PF12804">
    <property type="entry name" value="NTP_transf_3"/>
    <property type="match status" value="1"/>
</dbReference>
<dbReference type="UniPathway" id="UPA00113">
    <property type="reaction ID" value="UER00532"/>
</dbReference>
<feature type="binding site" evidence="17">
    <location>
        <position position="326"/>
    </location>
    <ligand>
        <name>Mg(2+)</name>
        <dbReference type="ChEBI" id="CHEBI:18420"/>
    </ligand>
</feature>
<feature type="binding site" evidence="17">
    <location>
        <position position="253"/>
    </location>
    <ligand>
        <name>UDP-N-acetyl-alpha-D-glucosamine</name>
        <dbReference type="ChEBI" id="CHEBI:57705"/>
    </ligand>
</feature>
<feature type="region of interest" description="Pyrophosphorylase" evidence="17">
    <location>
        <begin position="1"/>
        <end position="328"/>
    </location>
</feature>
<comment type="pathway">
    <text evidence="17">Nucleotide-sugar biosynthesis; UDP-N-acetyl-alpha-D-glucosamine biosynthesis; UDP-N-acetyl-alpha-D-glucosamine from N-acetyl-alpha-D-glucosamine 1-phosphate: step 1/1.</text>
</comment>
<comment type="catalytic activity">
    <reaction evidence="14 17">
        <text>alpha-D-glucosamine 1-phosphate + acetyl-CoA = N-acetyl-alpha-D-glucosamine 1-phosphate + CoA + H(+)</text>
        <dbReference type="Rhea" id="RHEA:13725"/>
        <dbReference type="ChEBI" id="CHEBI:15378"/>
        <dbReference type="ChEBI" id="CHEBI:57287"/>
        <dbReference type="ChEBI" id="CHEBI:57288"/>
        <dbReference type="ChEBI" id="CHEBI:57776"/>
        <dbReference type="ChEBI" id="CHEBI:58516"/>
        <dbReference type="EC" id="2.3.1.157"/>
    </reaction>
</comment>
<sequence length="614" mass="63949">MTRSSARDLAPRRAGSGRPWSPRCAGPARGSRPKRAERSGRGGRVRERTPSHSRSAVPVRGKNRREHPQVTTPRPAAVVVLAAGEGTRMKSSTPKVLHTLAGRSMLGHALAAAGSLEPVRTAVVVRHERDRVAEHARSLDSAVLIADQDEVPGTGRAVQCALSVLDSAAQADAASRTDGPGEPGSAAGVLVQGPVVVLAGDIPLLDGATLAELLAAHAADGNAVTVLTTEVPEPTGYGRIVRGADGDVEAIVEEKDATAEQRAIQEINSSVYVFDAAVLRGAFGRLTRDNAQGEVYLTDVIGIARGDGGRVRALRTDDPVLVEGVNDRAQLAVLRAELNRRILDDWMREGVTVVDPATTWVDVDVELARDVTLLPGTQLHGATSIGEGATIGPDTTLTDVEVHDRATVIRTHGSLAVIGEDALVGPFAYLRPGTVLGERGKIGTFVETKNAEIGAGSKVPHLSYVGDATIGVETNIGAASVFVNYDGVRKHRTTIGSYARTGSDNMFVAPVTVGDGAYTGAGSVIRHDVPSGALAVSAGSQRNIEGWVVRNRAGTPAAEAAAAAVDPEAGLSPQARAERERAGQAASTQAPTPPPDLPQPTRTPHHTATEDNAR</sequence>
<dbReference type="GO" id="GO:0019134">
    <property type="term" value="F:glucosamine-1-phosphate N-acetyltransferase activity"/>
    <property type="evidence" value="ECO:0007669"/>
    <property type="project" value="UniProtKB-UniRule"/>
</dbReference>
<gene>
    <name evidence="17 20" type="primary">glmU</name>
    <name evidence="20" type="ORF">HGA03_01140</name>
</gene>
<feature type="active site" description="Proton acceptor" evidence="17">
    <location>
        <position position="461"/>
    </location>
</feature>
<accession>A0A7X6KS55</accession>
<comment type="pathway">
    <text evidence="17">Bacterial outer membrane biogenesis; LPS lipid A biosynthesis.</text>
</comment>
<dbReference type="HAMAP" id="MF_01631">
    <property type="entry name" value="GlmU"/>
    <property type="match status" value="1"/>
</dbReference>
<feature type="binding site" evidence="17">
    <location>
        <position position="475"/>
    </location>
    <ligand>
        <name>UDP-N-acetyl-alpha-D-glucosamine</name>
        <dbReference type="ChEBI" id="CHEBI:57705"/>
    </ligand>
</feature>
<feature type="binding site" evidence="17">
    <location>
        <position position="431"/>
    </location>
    <ligand>
        <name>UDP-N-acetyl-alpha-D-glucosamine</name>
        <dbReference type="ChEBI" id="CHEBI:57705"/>
    </ligand>
</feature>
<feature type="region of interest" description="Disordered" evidence="18">
    <location>
        <begin position="563"/>
        <end position="614"/>
    </location>
</feature>
<feature type="binding site" evidence="17">
    <location>
        <position position="95"/>
    </location>
    <ligand>
        <name>UDP-N-acetyl-alpha-D-glucosamine</name>
        <dbReference type="ChEBI" id="CHEBI:57705"/>
    </ligand>
</feature>
<dbReference type="UniPathway" id="UPA00973"/>
<evidence type="ECO:0000313" key="20">
    <source>
        <dbReference type="EMBL" id="NKY21267.1"/>
    </source>
</evidence>
<feature type="binding site" evidence="17">
    <location>
        <position position="326"/>
    </location>
    <ligand>
        <name>UDP-N-acetyl-alpha-D-glucosamine</name>
        <dbReference type="ChEBI" id="CHEBI:57705"/>
    </ligand>
</feature>
<dbReference type="GO" id="GO:0009252">
    <property type="term" value="P:peptidoglycan biosynthetic process"/>
    <property type="evidence" value="ECO:0007669"/>
    <property type="project" value="UniProtKB-UniRule"/>
</dbReference>
<dbReference type="EMBL" id="JAAXOX010000001">
    <property type="protein sequence ID" value="NKY21267.1"/>
    <property type="molecule type" value="Genomic_DNA"/>
</dbReference>
<comment type="pathway">
    <text evidence="17">Nucleotide-sugar biosynthesis; UDP-N-acetyl-alpha-D-glucosamine biosynthesis; N-acetyl-alpha-D-glucosamine 1-phosphate from alpha-D-glucosamine 6-phosphate (route II): step 2/2.</text>
</comment>
<keyword evidence="13 17" id="KW-0961">Cell wall biogenesis/degradation</keyword>
<feature type="domain" description="MobA-like NTP transferase" evidence="19">
    <location>
        <begin position="78"/>
        <end position="239"/>
    </location>
</feature>
<feature type="region of interest" description="N-acetyltransferase" evidence="17">
    <location>
        <begin position="350"/>
        <end position="614"/>
    </location>
</feature>
<feature type="compositionally biased region" description="Basic and acidic residues" evidence="18">
    <location>
        <begin position="1"/>
        <end position="11"/>
    </location>
</feature>
<feature type="binding site" evidence="17">
    <location>
        <position position="268"/>
    </location>
    <ligand>
        <name>UDP-N-acetyl-alpha-D-glucosamine</name>
        <dbReference type="ChEBI" id="CHEBI:57705"/>
    </ligand>
</feature>
<feature type="binding site" evidence="17">
    <location>
        <position position="478"/>
    </location>
    <ligand>
        <name>acetyl-CoA</name>
        <dbReference type="ChEBI" id="CHEBI:57288"/>
    </ligand>
</feature>
<dbReference type="GO" id="GO:0000902">
    <property type="term" value="P:cell morphogenesis"/>
    <property type="evidence" value="ECO:0007669"/>
    <property type="project" value="UniProtKB-UniRule"/>
</dbReference>
<dbReference type="InterPro" id="IPR038009">
    <property type="entry name" value="GlmU_C_LbH"/>
</dbReference>
<keyword evidence="8 17" id="KW-0460">Magnesium</keyword>
<evidence type="ECO:0000256" key="10">
    <source>
        <dbReference type="ARBA" id="ARBA00022984"/>
    </source>
</evidence>
<feature type="compositionally biased region" description="Basic and acidic residues" evidence="18">
    <location>
        <begin position="34"/>
        <end position="50"/>
    </location>
</feature>
<evidence type="ECO:0000256" key="6">
    <source>
        <dbReference type="ARBA" id="ARBA00022723"/>
    </source>
</evidence>
<feature type="binding site" evidence="17">
    <location>
        <begin position="484"/>
        <end position="485"/>
    </location>
    <ligand>
        <name>acetyl-CoA</name>
        <dbReference type="ChEBI" id="CHEBI:57288"/>
    </ligand>
</feature>
<comment type="similarity">
    <text evidence="2 17">In the N-terminal section; belongs to the N-acetylglucosamine-1-phosphate uridyltransferase family.</text>
</comment>
<feature type="binding site" evidence="17">
    <location>
        <begin position="153"/>
        <end position="154"/>
    </location>
    <ligand>
        <name>UDP-N-acetyl-alpha-D-glucosamine</name>
        <dbReference type="ChEBI" id="CHEBI:57705"/>
    </ligand>
</feature>
<keyword evidence="7 17" id="KW-0677">Repeat</keyword>
<evidence type="ECO:0000313" key="21">
    <source>
        <dbReference type="Proteomes" id="UP000581206"/>
    </source>
</evidence>
<evidence type="ECO:0000256" key="12">
    <source>
        <dbReference type="ARBA" id="ARBA00023315"/>
    </source>
</evidence>
<dbReference type="SUPFAM" id="SSF51161">
    <property type="entry name" value="Trimeric LpxA-like enzymes"/>
    <property type="match status" value="1"/>
</dbReference>
<comment type="function">
    <text evidence="16 17">Catalyzes the last two sequential reactions in the de novo biosynthetic pathway for UDP-N-acetylglucosamine (UDP-GlcNAc). The C-terminal domain catalyzes the transfer of acetyl group from acetyl coenzyme A to glucosamine-1-phosphate (GlcN-1-P) to produce N-acetylglucosamine-1-phosphate (GlcNAc-1-P), which is converted into UDP-GlcNAc by the transfer of uridine 5-monophosphate (from uridine 5-triphosphate), a reaction catalyzed by the N-terminal domain.</text>
</comment>
<keyword evidence="11 17" id="KW-0511">Multifunctional enzyme</keyword>
<dbReference type="Gene3D" id="2.160.10.10">
    <property type="entry name" value="Hexapeptide repeat proteins"/>
    <property type="match status" value="1"/>
</dbReference>
<feature type="binding site" evidence="17">
    <location>
        <position position="201"/>
    </location>
    <ligand>
        <name>Mg(2+)</name>
        <dbReference type="ChEBI" id="CHEBI:18420"/>
    </ligand>
</feature>
<feature type="binding site" evidence="17">
    <location>
        <position position="148"/>
    </location>
    <ligand>
        <name>UDP-N-acetyl-alpha-D-glucosamine</name>
        <dbReference type="ChEBI" id="CHEBI:57705"/>
    </ligand>
</feature>
<proteinExistence type="inferred from homology"/>
<dbReference type="CDD" id="cd02540">
    <property type="entry name" value="GT2_GlmU_N_bac"/>
    <property type="match status" value="1"/>
</dbReference>
<dbReference type="GO" id="GO:0006048">
    <property type="term" value="P:UDP-N-acetylglucosamine biosynthetic process"/>
    <property type="evidence" value="ECO:0007669"/>
    <property type="project" value="UniProtKB-UniPathway"/>
</dbReference>
<comment type="subunit">
    <text evidence="17">Homotrimer.</text>
</comment>
<dbReference type="InterPro" id="IPR050065">
    <property type="entry name" value="GlmU-like"/>
</dbReference>
<dbReference type="PANTHER" id="PTHR43584">
    <property type="entry name" value="NUCLEOTIDYL TRANSFERASE"/>
    <property type="match status" value="1"/>
</dbReference>
<dbReference type="InterPro" id="IPR025877">
    <property type="entry name" value="MobA-like_NTP_Trfase"/>
</dbReference>
<dbReference type="InterPro" id="IPR029044">
    <property type="entry name" value="Nucleotide-diphossugar_trans"/>
</dbReference>
<evidence type="ECO:0000256" key="5">
    <source>
        <dbReference type="ARBA" id="ARBA00022695"/>
    </source>
</evidence>
<dbReference type="EC" id="2.3.1.157" evidence="17"/>
<dbReference type="GO" id="GO:0008360">
    <property type="term" value="P:regulation of cell shape"/>
    <property type="evidence" value="ECO:0007669"/>
    <property type="project" value="UniProtKB-KW"/>
</dbReference>
<keyword evidence="10 17" id="KW-0573">Peptidoglycan synthesis</keyword>
<comment type="caution">
    <text evidence="20">The sequence shown here is derived from an EMBL/GenBank/DDBJ whole genome shotgun (WGS) entry which is preliminary data.</text>
</comment>
<dbReference type="Gene3D" id="3.90.550.10">
    <property type="entry name" value="Spore Coat Polysaccharide Biosynthesis Protein SpsA, Chain A"/>
    <property type="match status" value="1"/>
</dbReference>
<keyword evidence="21" id="KW-1185">Reference proteome</keyword>
<name>A0A7X6KS55_9CELL</name>
<dbReference type="GO" id="GO:0009245">
    <property type="term" value="P:lipid A biosynthetic process"/>
    <property type="evidence" value="ECO:0007669"/>
    <property type="project" value="UniProtKB-UniRule"/>
</dbReference>
<feature type="binding site" evidence="17">
    <location>
        <position position="449"/>
    </location>
    <ligand>
        <name>UDP-N-acetyl-alpha-D-glucosamine</name>
        <dbReference type="ChEBI" id="CHEBI:57705"/>
    </ligand>
</feature>
<evidence type="ECO:0000259" key="19">
    <source>
        <dbReference type="Pfam" id="PF12804"/>
    </source>
</evidence>
<evidence type="ECO:0000256" key="15">
    <source>
        <dbReference type="ARBA" id="ARBA00048493"/>
    </source>
</evidence>
<evidence type="ECO:0000256" key="8">
    <source>
        <dbReference type="ARBA" id="ARBA00022842"/>
    </source>
</evidence>
<feature type="binding site" evidence="17">
    <location>
        <position position="464"/>
    </location>
    <ligand>
        <name>UDP-N-acetyl-alpha-D-glucosamine</name>
        <dbReference type="ChEBI" id="CHEBI:57705"/>
    </ligand>
</feature>
<evidence type="ECO:0000256" key="4">
    <source>
        <dbReference type="ARBA" id="ARBA00022679"/>
    </source>
</evidence>
<dbReference type="NCBIfam" id="TIGR01173">
    <property type="entry name" value="glmU"/>
    <property type="match status" value="1"/>
</dbReference>
<dbReference type="GO" id="GO:0000287">
    <property type="term" value="F:magnesium ion binding"/>
    <property type="evidence" value="ECO:0007669"/>
    <property type="project" value="UniProtKB-UniRule"/>
</dbReference>
<keyword evidence="9 17" id="KW-0133">Cell shape</keyword>
<evidence type="ECO:0000256" key="2">
    <source>
        <dbReference type="ARBA" id="ARBA00007947"/>
    </source>
</evidence>
<evidence type="ECO:0000256" key="18">
    <source>
        <dbReference type="SAM" id="MobiDB-lite"/>
    </source>
</evidence>
<evidence type="ECO:0000256" key="9">
    <source>
        <dbReference type="ARBA" id="ARBA00022960"/>
    </source>
</evidence>
<evidence type="ECO:0000256" key="11">
    <source>
        <dbReference type="ARBA" id="ARBA00023268"/>
    </source>
</evidence>
<dbReference type="GO" id="GO:0016020">
    <property type="term" value="C:membrane"/>
    <property type="evidence" value="ECO:0007669"/>
    <property type="project" value="GOC"/>
</dbReference>
<reference evidence="20 21" key="1">
    <citation type="submission" date="2020-04" db="EMBL/GenBank/DDBJ databases">
        <title>MicrobeNet Type strains.</title>
        <authorList>
            <person name="Nicholson A.C."/>
        </authorList>
    </citation>
    <scope>NUCLEOTIDE SEQUENCE [LARGE SCALE GENOMIC DNA]</scope>
    <source>
        <strain evidence="20 21">ATCC BAA-788</strain>
    </source>
</reference>
<comment type="catalytic activity">
    <reaction evidence="15 17">
        <text>N-acetyl-alpha-D-glucosamine 1-phosphate + UTP + H(+) = UDP-N-acetyl-alpha-D-glucosamine + diphosphate</text>
        <dbReference type="Rhea" id="RHEA:13509"/>
        <dbReference type="ChEBI" id="CHEBI:15378"/>
        <dbReference type="ChEBI" id="CHEBI:33019"/>
        <dbReference type="ChEBI" id="CHEBI:46398"/>
        <dbReference type="ChEBI" id="CHEBI:57705"/>
        <dbReference type="ChEBI" id="CHEBI:57776"/>
        <dbReference type="EC" id="2.7.7.23"/>
    </reaction>
</comment>
<dbReference type="NCBIfam" id="NF010932">
    <property type="entry name" value="PRK14352.1"/>
    <property type="match status" value="1"/>
</dbReference>
<evidence type="ECO:0000256" key="14">
    <source>
        <dbReference type="ARBA" id="ARBA00048247"/>
    </source>
</evidence>
<comment type="cofactor">
    <cofactor evidence="17">
        <name>Mg(2+)</name>
        <dbReference type="ChEBI" id="CHEBI:18420"/>
    </cofactor>
    <text evidence="17">Binds 1 Mg(2+) ion per subunit.</text>
</comment>
<dbReference type="InterPro" id="IPR005882">
    <property type="entry name" value="Bifunctional_GlmU"/>
</dbReference>
<evidence type="ECO:0000256" key="1">
    <source>
        <dbReference type="ARBA" id="ARBA00007707"/>
    </source>
</evidence>
<feature type="binding site" evidence="17">
    <location>
        <position position="503"/>
    </location>
    <ligand>
        <name>acetyl-CoA</name>
        <dbReference type="ChEBI" id="CHEBI:57288"/>
    </ligand>
</feature>
<evidence type="ECO:0000256" key="7">
    <source>
        <dbReference type="ARBA" id="ARBA00022737"/>
    </source>
</evidence>
<dbReference type="GO" id="GO:0071555">
    <property type="term" value="P:cell wall organization"/>
    <property type="evidence" value="ECO:0007669"/>
    <property type="project" value="UniProtKB-KW"/>
</dbReference>
<feature type="binding site" evidence="17">
    <location>
        <position position="521"/>
    </location>
    <ligand>
        <name>acetyl-CoA</name>
        <dbReference type="ChEBI" id="CHEBI:57288"/>
    </ligand>
</feature>
<keyword evidence="4 17" id="KW-0808">Transferase</keyword>
<protein>
    <recommendedName>
        <fullName evidence="17">Bifunctional protein GlmU</fullName>
    </recommendedName>
    <domain>
        <recommendedName>
            <fullName evidence="17">UDP-N-acetylglucosamine pyrophosphorylase</fullName>
            <ecNumber evidence="17">2.7.7.23</ecNumber>
        </recommendedName>
        <alternativeName>
            <fullName evidence="17">N-acetylglucosamine-1-phosphate uridyltransferase</fullName>
        </alternativeName>
    </domain>
    <domain>
        <recommendedName>
            <fullName evidence="17">Glucosamine-1-phosphate N-acetyltransferase</fullName>
            <ecNumber evidence="17">2.3.1.157</ecNumber>
        </recommendedName>
    </domain>
</protein>
<dbReference type="Proteomes" id="UP000581206">
    <property type="component" value="Unassembled WGS sequence"/>
</dbReference>
<keyword evidence="5 17" id="KW-0548">Nucleotidyltransferase</keyword>
<feature type="region of interest" description="Linker" evidence="17">
    <location>
        <begin position="329"/>
        <end position="349"/>
    </location>
</feature>
<dbReference type="GO" id="GO:0003977">
    <property type="term" value="F:UDP-N-acetylglucosamine diphosphorylase activity"/>
    <property type="evidence" value="ECO:0007669"/>
    <property type="project" value="UniProtKB-UniRule"/>
</dbReference>
<dbReference type="PANTHER" id="PTHR43584:SF3">
    <property type="entry name" value="BIFUNCTIONAL PROTEIN GLMU"/>
    <property type="match status" value="1"/>
</dbReference>
<dbReference type="InterPro" id="IPR011004">
    <property type="entry name" value="Trimer_LpxA-like_sf"/>
</dbReference>
<organism evidence="20 21">
    <name type="scientific">Cellulomonas denverensis</name>
    <dbReference type="NCBI Taxonomy" id="264297"/>
    <lineage>
        <taxon>Bacteria</taxon>
        <taxon>Bacillati</taxon>
        <taxon>Actinomycetota</taxon>
        <taxon>Actinomycetes</taxon>
        <taxon>Micrococcales</taxon>
        <taxon>Cellulomonadaceae</taxon>
        <taxon>Cellulomonas</taxon>
    </lineage>
</organism>
<feature type="binding site" evidence="17">
    <location>
        <position position="238"/>
    </location>
    <ligand>
        <name>UDP-N-acetyl-alpha-D-glucosamine</name>
        <dbReference type="ChEBI" id="CHEBI:57705"/>
    </ligand>
</feature>
<feature type="binding site" evidence="17">
    <location>
        <begin position="81"/>
        <end position="84"/>
    </location>
    <ligand>
        <name>UDP-N-acetyl-alpha-D-glucosamine</name>
        <dbReference type="ChEBI" id="CHEBI:57705"/>
    </ligand>
</feature>
<evidence type="ECO:0000256" key="13">
    <source>
        <dbReference type="ARBA" id="ARBA00023316"/>
    </source>
</evidence>
<evidence type="ECO:0000256" key="3">
    <source>
        <dbReference type="ARBA" id="ARBA00022490"/>
    </source>
</evidence>
<keyword evidence="3 17" id="KW-0963">Cytoplasm</keyword>
<dbReference type="GO" id="GO:0005737">
    <property type="term" value="C:cytoplasm"/>
    <property type="evidence" value="ECO:0007669"/>
    <property type="project" value="UniProtKB-SubCell"/>
</dbReference>
<dbReference type="EC" id="2.7.7.23" evidence="17"/>
<comment type="subcellular location">
    <subcellularLocation>
        <location evidence="17">Cytoplasm</location>
    </subcellularLocation>
</comment>
<dbReference type="CDD" id="cd03353">
    <property type="entry name" value="LbH_GlmU_C"/>
    <property type="match status" value="1"/>
</dbReference>
<keyword evidence="6 17" id="KW-0479">Metal-binding</keyword>
<feature type="region of interest" description="Disordered" evidence="18">
    <location>
        <begin position="1"/>
        <end position="74"/>
    </location>
</feature>
<keyword evidence="12 17" id="KW-0012">Acyltransferase</keyword>